<feature type="domain" description="FecR N-terminal" evidence="2">
    <location>
        <begin position="15"/>
        <end position="56"/>
    </location>
</feature>
<evidence type="ECO:0000259" key="2">
    <source>
        <dbReference type="Pfam" id="PF16220"/>
    </source>
</evidence>
<reference evidence="3" key="1">
    <citation type="journal article" date="2014" name="Int. J. Syst. Evol. Microbiol.">
        <title>Complete genome sequence of Corynebacterium casei LMG S-19264T (=DSM 44701T), isolated from a smear-ripened cheese.</title>
        <authorList>
            <consortium name="US DOE Joint Genome Institute (JGI-PGF)"/>
            <person name="Walter F."/>
            <person name="Albersmeier A."/>
            <person name="Kalinowski J."/>
            <person name="Ruckert C."/>
        </authorList>
    </citation>
    <scope>NUCLEOTIDE SEQUENCE</scope>
    <source>
        <strain evidence="3">JCM 30078</strain>
    </source>
</reference>
<dbReference type="Pfam" id="PF04773">
    <property type="entry name" value="FecR"/>
    <property type="match status" value="1"/>
</dbReference>
<evidence type="ECO:0000259" key="1">
    <source>
        <dbReference type="Pfam" id="PF04773"/>
    </source>
</evidence>
<gene>
    <name evidence="3" type="ORF">GCM10009304_08310</name>
</gene>
<dbReference type="InterPro" id="IPR006860">
    <property type="entry name" value="FecR"/>
</dbReference>
<dbReference type="Gene3D" id="2.60.120.1440">
    <property type="match status" value="1"/>
</dbReference>
<keyword evidence="4" id="KW-1185">Reference proteome</keyword>
<dbReference type="RefSeq" id="WP_188981898.1">
    <property type="nucleotide sequence ID" value="NZ_BMPO01000002.1"/>
</dbReference>
<dbReference type="PIRSF" id="PIRSF018266">
    <property type="entry name" value="FecR"/>
    <property type="match status" value="1"/>
</dbReference>
<dbReference type="AlphaFoldDB" id="A0A917PMW0"/>
<comment type="caution">
    <text evidence="3">The sequence shown here is derived from an EMBL/GenBank/DDBJ whole genome shotgun (WGS) entry which is preliminary data.</text>
</comment>
<proteinExistence type="predicted"/>
<feature type="domain" description="FecR protein" evidence="1">
    <location>
        <begin position="111"/>
        <end position="198"/>
    </location>
</feature>
<dbReference type="PANTHER" id="PTHR30273:SF2">
    <property type="entry name" value="PROTEIN FECR"/>
    <property type="match status" value="1"/>
</dbReference>
<dbReference type="PANTHER" id="PTHR30273">
    <property type="entry name" value="PERIPLASMIC SIGNAL SENSOR AND SIGMA FACTOR ACTIVATOR FECR-RELATED"/>
    <property type="match status" value="1"/>
</dbReference>
<accession>A0A917PMW0</accession>
<protein>
    <submittedName>
        <fullName evidence="3">Sugar ABC transporter substrate-binding protein</fullName>
    </submittedName>
</protein>
<dbReference type="Proteomes" id="UP000635983">
    <property type="component" value="Unassembled WGS sequence"/>
</dbReference>
<evidence type="ECO:0000313" key="4">
    <source>
        <dbReference type="Proteomes" id="UP000635983"/>
    </source>
</evidence>
<reference evidence="3" key="2">
    <citation type="submission" date="2020-09" db="EMBL/GenBank/DDBJ databases">
        <authorList>
            <person name="Sun Q."/>
            <person name="Ohkuma M."/>
        </authorList>
    </citation>
    <scope>NUCLEOTIDE SEQUENCE</scope>
    <source>
        <strain evidence="3">JCM 30078</strain>
    </source>
</reference>
<dbReference type="Pfam" id="PF16220">
    <property type="entry name" value="DUF4880"/>
    <property type="match status" value="1"/>
</dbReference>
<sequence length="315" mass="34972">MSQNAADEVRQLARSAARWLALIESGTATDDDHARLAHWRGVSSTHEAAWQKAQALKMRFAGLPSELAMASLDRPQVGRRSVVKGVLGISALIPAVWLTGRQLPLDAWQADFSTAVGERRHTTLHDGSILHLNTETAVNLDATQRRLTLVRGEVGVQRTASTPFIINTVGGQATFHAGDVCVRQVGETCEFSVFAGEVDVHSTQFDAVTLTPGQRLRTDGNALKVLDSFDIERRGWRQGVIVANDQPLGEFLRELDRYRPGIMRWDPALERLRITGSFVLDDTDRILRLLAASLPLEVRTYTRYWVSLLPKDRMG</sequence>
<dbReference type="EMBL" id="BMPO01000002">
    <property type="protein sequence ID" value="GGJ84635.1"/>
    <property type="molecule type" value="Genomic_DNA"/>
</dbReference>
<dbReference type="InterPro" id="IPR032623">
    <property type="entry name" value="FecR_N"/>
</dbReference>
<name>A0A917PMW0_9PSED</name>
<organism evidence="3 4">
    <name type="scientific">Pseudomonas matsuisoli</name>
    <dbReference type="NCBI Taxonomy" id="1515666"/>
    <lineage>
        <taxon>Bacteria</taxon>
        <taxon>Pseudomonadati</taxon>
        <taxon>Pseudomonadota</taxon>
        <taxon>Gammaproteobacteria</taxon>
        <taxon>Pseudomonadales</taxon>
        <taxon>Pseudomonadaceae</taxon>
        <taxon>Pseudomonas</taxon>
    </lineage>
</organism>
<dbReference type="InterPro" id="IPR012373">
    <property type="entry name" value="Ferrdict_sens_TM"/>
</dbReference>
<evidence type="ECO:0000313" key="3">
    <source>
        <dbReference type="EMBL" id="GGJ84635.1"/>
    </source>
</evidence>
<dbReference type="GO" id="GO:0016989">
    <property type="term" value="F:sigma factor antagonist activity"/>
    <property type="evidence" value="ECO:0007669"/>
    <property type="project" value="TreeGrafter"/>
</dbReference>